<comment type="caution">
    <text evidence="1">The sequence shown here is derived from an EMBL/GenBank/DDBJ whole genome shotgun (WGS) entry which is preliminary data.</text>
</comment>
<dbReference type="EMBL" id="VUYU01000031">
    <property type="protein sequence ID" value="NHZ37640.1"/>
    <property type="molecule type" value="Genomic_DNA"/>
</dbReference>
<organism evidence="1 2">
    <name type="scientific">Massilia rubra</name>
    <dbReference type="NCBI Taxonomy" id="2607910"/>
    <lineage>
        <taxon>Bacteria</taxon>
        <taxon>Pseudomonadati</taxon>
        <taxon>Pseudomonadota</taxon>
        <taxon>Betaproteobacteria</taxon>
        <taxon>Burkholderiales</taxon>
        <taxon>Oxalobacteraceae</taxon>
        <taxon>Telluria group</taxon>
        <taxon>Massilia</taxon>
    </lineage>
</organism>
<evidence type="ECO:0000313" key="1">
    <source>
        <dbReference type="EMBL" id="NHZ37640.1"/>
    </source>
</evidence>
<accession>A0ABX0LST7</accession>
<dbReference type="RefSeq" id="WP_167231159.1">
    <property type="nucleotide sequence ID" value="NZ_VUYU01000031.1"/>
</dbReference>
<evidence type="ECO:0000313" key="2">
    <source>
        <dbReference type="Proteomes" id="UP000785613"/>
    </source>
</evidence>
<reference evidence="1 2" key="1">
    <citation type="submission" date="2019-09" db="EMBL/GenBank/DDBJ databases">
        <title>Taxonomy of Antarctic Massilia spp.: description of Massilia rubra sp. nov., Massilia aquatica sp. nov., Massilia mucilaginosa sp. nov., Massilia frigida sp. nov. isolated from streams, lakes and regoliths.</title>
        <authorList>
            <person name="Holochova P."/>
            <person name="Sedlacek I."/>
            <person name="Kralova S."/>
            <person name="Maslanova I."/>
            <person name="Busse H.-J."/>
            <person name="Stankova E."/>
            <person name="Vrbovska V."/>
            <person name="Kovarovic V."/>
            <person name="Bartak M."/>
            <person name="Svec P."/>
            <person name="Pantucek R."/>
        </authorList>
    </citation>
    <scope>NUCLEOTIDE SEQUENCE [LARGE SCALE GENOMIC DNA]</scope>
    <source>
        <strain evidence="1 2">CCM 8692</strain>
    </source>
</reference>
<sequence>MNIDAFLKRSGIAPEIAFLRDIFCSRRGKIVRVEDLAITPKRTDEQIRRAIREGRVAEMSARDAGAS</sequence>
<proteinExistence type="predicted"/>
<name>A0ABX0LST7_9BURK</name>
<protein>
    <submittedName>
        <fullName evidence="1">Uncharacterized protein</fullName>
    </submittedName>
</protein>
<gene>
    <name evidence="1" type="ORF">F0185_29175</name>
</gene>
<dbReference type="Proteomes" id="UP000785613">
    <property type="component" value="Unassembled WGS sequence"/>
</dbReference>
<keyword evidence="2" id="KW-1185">Reference proteome</keyword>